<gene>
    <name evidence="5" type="ORF">MUN80_15155</name>
</gene>
<feature type="signal peptide" evidence="1">
    <location>
        <begin position="1"/>
        <end position="19"/>
    </location>
</feature>
<dbReference type="Gene3D" id="2.60.120.260">
    <property type="entry name" value="Galactose-binding domain-like"/>
    <property type="match status" value="1"/>
</dbReference>
<dbReference type="Proteomes" id="UP000831785">
    <property type="component" value="Chromosome"/>
</dbReference>
<dbReference type="InterPro" id="IPR008979">
    <property type="entry name" value="Galactose-bd-like_sf"/>
</dbReference>
<keyword evidence="6" id="KW-1185">Reference proteome</keyword>
<organism evidence="5 6">
    <name type="scientific">Hymenobacter cellulosivorans</name>
    <dbReference type="NCBI Taxonomy" id="2932249"/>
    <lineage>
        <taxon>Bacteria</taxon>
        <taxon>Pseudomonadati</taxon>
        <taxon>Bacteroidota</taxon>
        <taxon>Cytophagia</taxon>
        <taxon>Cytophagales</taxon>
        <taxon>Hymenobacteraceae</taxon>
        <taxon>Hymenobacter</taxon>
    </lineage>
</organism>
<feature type="domain" description="Glycosyl hydrolase family 95 catalytic" evidence="4">
    <location>
        <begin position="455"/>
        <end position="855"/>
    </location>
</feature>
<dbReference type="SUPFAM" id="SSF49785">
    <property type="entry name" value="Galactose-binding domain-like"/>
    <property type="match status" value="1"/>
</dbReference>
<proteinExistence type="predicted"/>
<dbReference type="Gene3D" id="2.70.98.50">
    <property type="entry name" value="putative glycoside hydrolase family protein from bacillus halodurans"/>
    <property type="match status" value="1"/>
</dbReference>
<accession>A0ABY4F354</accession>
<dbReference type="Pfam" id="PF21307">
    <property type="entry name" value="Glyco_hydro_95_C"/>
    <property type="match status" value="1"/>
</dbReference>
<feature type="domain" description="Alpha fucosidase A-like C-terminal" evidence="3">
    <location>
        <begin position="857"/>
        <end position="920"/>
    </location>
</feature>
<feature type="domain" description="Glycosyl hydrolase family 95 N-terminal" evidence="2">
    <location>
        <begin position="287"/>
        <end position="432"/>
    </location>
</feature>
<dbReference type="InterPro" id="IPR054363">
    <property type="entry name" value="GH95_cat"/>
</dbReference>
<name>A0ABY4F354_9BACT</name>
<dbReference type="GO" id="GO:0016787">
    <property type="term" value="F:hydrolase activity"/>
    <property type="evidence" value="ECO:0007669"/>
    <property type="project" value="UniProtKB-KW"/>
</dbReference>
<keyword evidence="5" id="KW-0378">Hydrolase</keyword>
<feature type="domain" description="Glycosyl hydrolase family 95 N-terminal" evidence="2">
    <location>
        <begin position="26"/>
        <end position="112"/>
    </location>
</feature>
<dbReference type="InterPro" id="IPR008928">
    <property type="entry name" value="6-hairpin_glycosidase_sf"/>
</dbReference>
<dbReference type="Pfam" id="PF14498">
    <property type="entry name" value="Glyco_hyd_65N_2"/>
    <property type="match status" value="2"/>
</dbReference>
<protein>
    <submittedName>
        <fullName evidence="5">Glycoside hydrolase N-terminal domain-containing protein</fullName>
    </submittedName>
</protein>
<dbReference type="PANTHER" id="PTHR31084">
    <property type="entry name" value="ALPHA-L-FUCOSIDASE 2"/>
    <property type="match status" value="1"/>
</dbReference>
<dbReference type="InterPro" id="IPR012341">
    <property type="entry name" value="6hp_glycosidase-like_sf"/>
</dbReference>
<feature type="chain" id="PRO_5045621637" evidence="1">
    <location>
        <begin position="20"/>
        <end position="943"/>
    </location>
</feature>
<sequence length="943" mass="104687">MLRLPLLFLSWLVLSSAAAQPGPLTLWYTQPAEKWTDALPIGNGRLGAMIFGGVTQERIQFNEATLWTGRPRAYAHPGAAQYLPRIRQLLAEGKQQEAEVLAAEQFMGRRDHEETYPAEKAAWLQKVQAVTVTEAQAAPGWQPIAIPTLNGWESAGLGLEGLDGVVWLKTTFELPAAWAGKDLTISLGRIRDQDVTYVNGLRIGADEGISKKRRYRVPAAVLRPGRNEVTIQVLNYYDKGGLIGVKEQQPVFVAYPEGADPTVGVALSPAWQYWVQDQEPPLAPSYQASYQPFGDLLLDFPPTGAVTGYQRQLDINQALARAQYTQAGVQFTREYFASAPRNAVGGRLTATSTGRVSFTARLQSPHRNFRTYRVDDHTLALAVPVRDGVLWGVSYLRVEAKGGKVTVRENQLQVENADEATFYLMAATSFVNYQKADANPEKQVQQTLRGLRGKSFDKLQAEHVRDYQHLFSTYAVDLGHGPNEALPTDQRILKFSTSADPGLLALYQQYGRYLLIASSRPGGQPANLQGLWNESLTPSWGSKYTTNINLQMNYWPAEQLGLAACAEPLFGLTREAAEAGKVTAKEHYNARGWVLHHNTDIWRGTAPINASNHGIWVTGAAWLSQHIWQHYQFTQDEKFLRREYPVMQQAALFFLDFLVKDPRTGQLISTPSNSPEHGGLVAGPTMDHQLIRELFRTTRAAAQTLGVEAGFQRELEEKARQLAPNHIGRHGQLQEWLEDRDDPQDTHRHVSHLWGVFPGADITWATVPTLMEAARTSLLQRGDEGTGWSLAWKVNLWARFRDGNHALRILEKLLSPADNATGSEQGGVYKNLFDAHPPFQIDGNFGGAAGMGEMLLQSHDGYLELLPARPTAWPSGEVRGLRARGGFVVNLRWSNGQLQQVEIKSEAGQPCELRYAGQKRSLATKTGKTYRLNGSLQLLGNGK</sequence>
<dbReference type="Pfam" id="PF22124">
    <property type="entry name" value="Glyco_hydro_95_cat"/>
    <property type="match status" value="1"/>
</dbReference>
<dbReference type="RefSeq" id="WP_244714239.1">
    <property type="nucleotide sequence ID" value="NZ_CP095049.1"/>
</dbReference>
<evidence type="ECO:0000313" key="6">
    <source>
        <dbReference type="Proteomes" id="UP000831785"/>
    </source>
</evidence>
<dbReference type="EMBL" id="CP095049">
    <property type="protein sequence ID" value="UOQ51097.1"/>
    <property type="molecule type" value="Genomic_DNA"/>
</dbReference>
<keyword evidence="1" id="KW-0732">Signal</keyword>
<evidence type="ECO:0000259" key="2">
    <source>
        <dbReference type="Pfam" id="PF14498"/>
    </source>
</evidence>
<dbReference type="Gene3D" id="1.50.10.10">
    <property type="match status" value="1"/>
</dbReference>
<dbReference type="InterPro" id="IPR049053">
    <property type="entry name" value="AFCA-like_C"/>
</dbReference>
<evidence type="ECO:0000259" key="4">
    <source>
        <dbReference type="Pfam" id="PF22124"/>
    </source>
</evidence>
<reference evidence="5 6" key="1">
    <citation type="submission" date="2022-04" db="EMBL/GenBank/DDBJ databases">
        <title>Hymenobacter sp. isolated from the air.</title>
        <authorList>
            <person name="Won M."/>
            <person name="Lee C.-M."/>
            <person name="Woen H.-Y."/>
            <person name="Kwon S.-W."/>
        </authorList>
    </citation>
    <scope>NUCLEOTIDE SEQUENCE [LARGE SCALE GENOMIC DNA]</scope>
    <source>
        <strain evidence="6">5116 S-27</strain>
    </source>
</reference>
<evidence type="ECO:0000313" key="5">
    <source>
        <dbReference type="EMBL" id="UOQ51097.1"/>
    </source>
</evidence>
<dbReference type="InterPro" id="IPR027414">
    <property type="entry name" value="GH95_N_dom"/>
</dbReference>
<dbReference type="PANTHER" id="PTHR31084:SF0">
    <property type="entry name" value="ALPHA-L-FUCOSIDASE 2"/>
    <property type="match status" value="1"/>
</dbReference>
<dbReference type="SUPFAM" id="SSF48208">
    <property type="entry name" value="Six-hairpin glycosidases"/>
    <property type="match status" value="1"/>
</dbReference>
<evidence type="ECO:0000259" key="3">
    <source>
        <dbReference type="Pfam" id="PF21307"/>
    </source>
</evidence>
<evidence type="ECO:0000256" key="1">
    <source>
        <dbReference type="SAM" id="SignalP"/>
    </source>
</evidence>